<evidence type="ECO:0000313" key="2">
    <source>
        <dbReference type="EMBL" id="CAI6294533.1"/>
    </source>
</evidence>
<name>A0A9W4XF98_9PLEO</name>
<feature type="compositionally biased region" description="Polar residues" evidence="1">
    <location>
        <begin position="87"/>
        <end position="97"/>
    </location>
</feature>
<evidence type="ECO:0000313" key="3">
    <source>
        <dbReference type="Proteomes" id="UP001152607"/>
    </source>
</evidence>
<dbReference type="AlphaFoldDB" id="A0A9W4XF98"/>
<protein>
    <submittedName>
        <fullName evidence="2">Uncharacterized protein</fullName>
    </submittedName>
</protein>
<dbReference type="EMBL" id="CAOQHR010000002">
    <property type="protein sequence ID" value="CAI6294533.1"/>
    <property type="molecule type" value="Genomic_DNA"/>
</dbReference>
<gene>
    <name evidence="2" type="ORF">PDIGIT_LOCUS2592</name>
</gene>
<sequence>MPSYPHLHTVAGKLIQHTRLQRTSIFNYHISPPPPKERRKKTPPPLCLLSAPSRFPQNSHTDLHKKPHTTKPSCTHTYHSCTSTKSLHTSEVGNAGT</sequence>
<organism evidence="2 3">
    <name type="scientific">Periconia digitata</name>
    <dbReference type="NCBI Taxonomy" id="1303443"/>
    <lineage>
        <taxon>Eukaryota</taxon>
        <taxon>Fungi</taxon>
        <taxon>Dikarya</taxon>
        <taxon>Ascomycota</taxon>
        <taxon>Pezizomycotina</taxon>
        <taxon>Dothideomycetes</taxon>
        <taxon>Pleosporomycetidae</taxon>
        <taxon>Pleosporales</taxon>
        <taxon>Massarineae</taxon>
        <taxon>Periconiaceae</taxon>
        <taxon>Periconia</taxon>
    </lineage>
</organism>
<dbReference type="Proteomes" id="UP001152607">
    <property type="component" value="Unassembled WGS sequence"/>
</dbReference>
<keyword evidence="3" id="KW-1185">Reference proteome</keyword>
<proteinExistence type="predicted"/>
<feature type="compositionally biased region" description="Low complexity" evidence="1">
    <location>
        <begin position="73"/>
        <end position="86"/>
    </location>
</feature>
<accession>A0A9W4XF98</accession>
<comment type="caution">
    <text evidence="2">The sequence shown here is derived from an EMBL/GenBank/DDBJ whole genome shotgun (WGS) entry which is preliminary data.</text>
</comment>
<feature type="region of interest" description="Disordered" evidence="1">
    <location>
        <begin position="27"/>
        <end position="97"/>
    </location>
</feature>
<evidence type="ECO:0000256" key="1">
    <source>
        <dbReference type="SAM" id="MobiDB-lite"/>
    </source>
</evidence>
<reference evidence="2" key="1">
    <citation type="submission" date="2023-01" db="EMBL/GenBank/DDBJ databases">
        <authorList>
            <person name="Van Ghelder C."/>
            <person name="Rancurel C."/>
        </authorList>
    </citation>
    <scope>NUCLEOTIDE SEQUENCE</scope>
    <source>
        <strain evidence="2">CNCM I-4278</strain>
    </source>
</reference>